<evidence type="ECO:0000256" key="2">
    <source>
        <dbReference type="ARBA" id="ARBA00010139"/>
    </source>
</evidence>
<comment type="caution">
    <text evidence="7">The sequence shown here is derived from an EMBL/GenBank/DDBJ whole genome shotgun (WGS) entry which is preliminary data.</text>
</comment>
<dbReference type="PANTHER" id="PTHR43098:SF2">
    <property type="entry name" value="FAD-BINDING MONOOXYGENASE AUSB-RELATED"/>
    <property type="match status" value="1"/>
</dbReference>
<keyword evidence="3" id="KW-0285">Flavoprotein</keyword>
<protein>
    <submittedName>
        <fullName evidence="7">Uu.00g041600.m01.CDS01</fullName>
    </submittedName>
</protein>
<dbReference type="GO" id="GO:0016491">
    <property type="term" value="F:oxidoreductase activity"/>
    <property type="evidence" value="ECO:0007669"/>
    <property type="project" value="UniProtKB-KW"/>
</dbReference>
<dbReference type="Gene3D" id="3.50.50.60">
    <property type="entry name" value="FAD/NAD(P)-binding domain"/>
    <property type="match status" value="3"/>
</dbReference>
<dbReference type="AlphaFoldDB" id="A0AAI8VAX9"/>
<dbReference type="InterPro" id="IPR050775">
    <property type="entry name" value="FAD-binding_Monooxygenases"/>
</dbReference>
<gene>
    <name evidence="7" type="ORF">KHLLAP_LOCUS1775</name>
</gene>
<evidence type="ECO:0000313" key="7">
    <source>
        <dbReference type="EMBL" id="CAJ2501307.1"/>
    </source>
</evidence>
<comment type="cofactor">
    <cofactor evidence="1">
        <name>FAD</name>
        <dbReference type="ChEBI" id="CHEBI:57692"/>
    </cofactor>
</comment>
<dbReference type="Proteomes" id="UP001295740">
    <property type="component" value="Unassembled WGS sequence"/>
</dbReference>
<comment type="similarity">
    <text evidence="2">Belongs to the FAD-binding monooxygenase family.</text>
</comment>
<dbReference type="SUPFAM" id="SSF51905">
    <property type="entry name" value="FAD/NAD(P)-binding domain"/>
    <property type="match status" value="1"/>
</dbReference>
<evidence type="ECO:0000256" key="6">
    <source>
        <dbReference type="ARBA" id="ARBA00023002"/>
    </source>
</evidence>
<evidence type="ECO:0000256" key="3">
    <source>
        <dbReference type="ARBA" id="ARBA00022630"/>
    </source>
</evidence>
<reference evidence="7" key="1">
    <citation type="submission" date="2023-10" db="EMBL/GenBank/DDBJ databases">
        <authorList>
            <person name="Hackl T."/>
        </authorList>
    </citation>
    <scope>NUCLEOTIDE SEQUENCE</scope>
</reference>
<evidence type="ECO:0000313" key="8">
    <source>
        <dbReference type="Proteomes" id="UP001295740"/>
    </source>
</evidence>
<name>A0AAI8VAX9_9PEZI</name>
<keyword evidence="8" id="KW-1185">Reference proteome</keyword>
<dbReference type="InterPro" id="IPR036188">
    <property type="entry name" value="FAD/NAD-bd_sf"/>
</dbReference>
<proteinExistence type="inferred from homology"/>
<accession>A0AAI8VAX9</accession>
<keyword evidence="5" id="KW-0521">NADP</keyword>
<dbReference type="EMBL" id="CAUWAG010000003">
    <property type="protein sequence ID" value="CAJ2501307.1"/>
    <property type="molecule type" value="Genomic_DNA"/>
</dbReference>
<evidence type="ECO:0000256" key="4">
    <source>
        <dbReference type="ARBA" id="ARBA00022827"/>
    </source>
</evidence>
<dbReference type="Pfam" id="PF13450">
    <property type="entry name" value="NAD_binding_8"/>
    <property type="match status" value="1"/>
</dbReference>
<keyword evidence="4" id="KW-0274">FAD</keyword>
<organism evidence="7 8">
    <name type="scientific">Anthostomella pinea</name>
    <dbReference type="NCBI Taxonomy" id="933095"/>
    <lineage>
        <taxon>Eukaryota</taxon>
        <taxon>Fungi</taxon>
        <taxon>Dikarya</taxon>
        <taxon>Ascomycota</taxon>
        <taxon>Pezizomycotina</taxon>
        <taxon>Sordariomycetes</taxon>
        <taxon>Xylariomycetidae</taxon>
        <taxon>Xylariales</taxon>
        <taxon>Xylariaceae</taxon>
        <taxon>Anthostomella</taxon>
    </lineage>
</organism>
<evidence type="ECO:0000256" key="5">
    <source>
        <dbReference type="ARBA" id="ARBA00022857"/>
    </source>
</evidence>
<sequence>MNDPAAVQQKYVAEAQKRARKEGVAQYEVLSQSDSDRLRHLVDDIWADHAALDALPSPIGPDDRPKFLIVGAGIAGLVSAVRLIEQGFSADEIRLVETAGGVGGTWYWNRYPGLHCDVESYIYMPLLEELGVMPSRKYASGVEIRSHLNAIAKKYRLDDKVLFRSHVDKLEWDDAAHLWKVDLTTGRGPRGQEMTSTTVKSDFVILTSGLLAKPQIPKLGGVGLGGFKGDIFHTSLWNYDVTGGSSEETFPDLSKLKDKRVGIIGTGATAIQAVPCLAKYAKELYVFQRTPSGVYSRGQKETDPAEWKTITSQPGWQVARMDNFAGVITKANPPGTLDMVDDEWSKQPAYAALVGDAQNAAVAPEKIPDLIAHYQSLDAENGARLRKRIADIVEDKATAEKLTPWYPAWCKRPTFSDTYLQTFNSPAVHLVDTDGKGVDSVTPEALAAGGTEYPLDVIVMSTGYRAPPLDGGDPALRAGIKVLGRNGVDMTEKFAAQMATLYGVATKGFPNLFWLGPSQAGVEANFQHAIDTQCRLNAYIIAKGHDKVGGKTTNGVVVEVESTAQEAWSMRIMQGAARFASLMVCTPSYINAEVAPGMGPQKSQEEMMNGARRAPWGGGLVTFKRELSRWREEGDLSGIAVSAA</sequence>
<dbReference type="PANTHER" id="PTHR43098">
    <property type="entry name" value="L-ORNITHINE N(5)-MONOOXYGENASE-RELATED"/>
    <property type="match status" value="1"/>
</dbReference>
<evidence type="ECO:0000256" key="1">
    <source>
        <dbReference type="ARBA" id="ARBA00001974"/>
    </source>
</evidence>
<keyword evidence="6" id="KW-0560">Oxidoreductase</keyword>
<dbReference type="PRINTS" id="PR00411">
    <property type="entry name" value="PNDRDTASEI"/>
</dbReference>